<keyword evidence="4" id="KW-0227">DNA damage</keyword>
<dbReference type="InterPro" id="IPR051912">
    <property type="entry name" value="Alkylbase_DNA_Glycosylase/TA"/>
</dbReference>
<evidence type="ECO:0000256" key="5">
    <source>
        <dbReference type="ARBA" id="ARBA00023204"/>
    </source>
</evidence>
<dbReference type="PANTHER" id="PTHR43003:SF5">
    <property type="entry name" value="DNA-3-METHYLADENINE GLYCOSYLASE"/>
    <property type="match status" value="1"/>
</dbReference>
<comment type="similarity">
    <text evidence="2">Belongs to the alkylbase DNA glycosidase AlkA family.</text>
</comment>
<accession>A0A1H3H2C1</accession>
<proteinExistence type="inferred from homology"/>
<keyword evidence="8" id="KW-1185">Reference proteome</keyword>
<gene>
    <name evidence="7" type="ORF">SAMN05421736_101358</name>
</gene>
<dbReference type="EC" id="3.2.2.21" evidence="3"/>
<dbReference type="GO" id="GO:0006285">
    <property type="term" value="P:base-excision repair, AP site formation"/>
    <property type="evidence" value="ECO:0007669"/>
    <property type="project" value="TreeGrafter"/>
</dbReference>
<sequence length="289" mass="33744">MNERIEVQGPYNFRQALKRLTIDPLQDLDLEAEAIKIPMMVDEKPVGVAVQQTGTFEKPVFHIKTTSRVDEKKVIDQLNDIFHWDTPLETIHEHFQQSDLAPLFTKYRGTPFVCDFSLYGCLMKTIIHQQLNMAFAYELTKRFLTTFGFQHDGLWYYPDPEKVSQLTLAQLRALQFSQRKAEYVIDTSRMIVEGKLNLDSFAACDDEEIVEQLVALRGIGRWTAECFLMFGMGRLDLFPHQDIGIQNGLKKFYRLENKPLTEYMLEKSAAWKPYRTYASLYIWESLETE</sequence>
<protein>
    <recommendedName>
        <fullName evidence="3">DNA-3-methyladenine glycosylase II</fullName>
        <ecNumber evidence="3">3.2.2.21</ecNumber>
    </recommendedName>
</protein>
<dbReference type="GO" id="GO:0032993">
    <property type="term" value="C:protein-DNA complex"/>
    <property type="evidence" value="ECO:0007669"/>
    <property type="project" value="TreeGrafter"/>
</dbReference>
<feature type="domain" description="HhH-GPD" evidence="6">
    <location>
        <begin position="127"/>
        <end position="287"/>
    </location>
</feature>
<evidence type="ECO:0000256" key="2">
    <source>
        <dbReference type="ARBA" id="ARBA00010817"/>
    </source>
</evidence>
<dbReference type="EMBL" id="FNPI01000001">
    <property type="protein sequence ID" value="SDY09676.1"/>
    <property type="molecule type" value="Genomic_DNA"/>
</dbReference>
<name>A0A1H3H2C1_9BACI</name>
<dbReference type="GO" id="GO:0005737">
    <property type="term" value="C:cytoplasm"/>
    <property type="evidence" value="ECO:0007669"/>
    <property type="project" value="TreeGrafter"/>
</dbReference>
<dbReference type="SUPFAM" id="SSF48150">
    <property type="entry name" value="DNA-glycosylase"/>
    <property type="match status" value="1"/>
</dbReference>
<dbReference type="InterPro" id="IPR011257">
    <property type="entry name" value="DNA_glycosylase"/>
</dbReference>
<reference evidence="8" key="1">
    <citation type="submission" date="2016-10" db="EMBL/GenBank/DDBJ databases">
        <authorList>
            <person name="Varghese N."/>
            <person name="Submissions S."/>
        </authorList>
    </citation>
    <scope>NUCLEOTIDE SEQUENCE [LARGE SCALE GENOMIC DNA]</scope>
    <source>
        <strain evidence="8">SP</strain>
    </source>
</reference>
<dbReference type="GO" id="GO:0032131">
    <property type="term" value="F:alkylated DNA binding"/>
    <property type="evidence" value="ECO:0007669"/>
    <property type="project" value="TreeGrafter"/>
</dbReference>
<organism evidence="7 8">
    <name type="scientific">Evansella caseinilytica</name>
    <dbReference type="NCBI Taxonomy" id="1503961"/>
    <lineage>
        <taxon>Bacteria</taxon>
        <taxon>Bacillati</taxon>
        <taxon>Bacillota</taxon>
        <taxon>Bacilli</taxon>
        <taxon>Bacillales</taxon>
        <taxon>Bacillaceae</taxon>
        <taxon>Evansella</taxon>
    </lineage>
</organism>
<dbReference type="Proteomes" id="UP000198935">
    <property type="component" value="Unassembled WGS sequence"/>
</dbReference>
<comment type="catalytic activity">
    <reaction evidence="1">
        <text>Hydrolysis of alkylated DNA, releasing 3-methyladenine, 3-methylguanine, 7-methylguanine and 7-methyladenine.</text>
        <dbReference type="EC" id="3.2.2.21"/>
    </reaction>
</comment>
<evidence type="ECO:0000256" key="4">
    <source>
        <dbReference type="ARBA" id="ARBA00022763"/>
    </source>
</evidence>
<dbReference type="FunFam" id="1.10.340.30:FF:000004">
    <property type="entry name" value="DNA-3-methyladenine glycosylase II"/>
    <property type="match status" value="1"/>
</dbReference>
<dbReference type="STRING" id="1503961.SAMN05421736_101358"/>
<dbReference type="CDD" id="cd00056">
    <property type="entry name" value="ENDO3c"/>
    <property type="match status" value="1"/>
</dbReference>
<dbReference type="GO" id="GO:0043916">
    <property type="term" value="F:DNA-7-methylguanine glycosylase activity"/>
    <property type="evidence" value="ECO:0007669"/>
    <property type="project" value="TreeGrafter"/>
</dbReference>
<dbReference type="InterPro" id="IPR003265">
    <property type="entry name" value="HhH-GPD_domain"/>
</dbReference>
<dbReference type="Gene3D" id="1.10.1670.40">
    <property type="match status" value="1"/>
</dbReference>
<dbReference type="PANTHER" id="PTHR43003">
    <property type="entry name" value="DNA-3-METHYLADENINE GLYCOSYLASE"/>
    <property type="match status" value="1"/>
</dbReference>
<dbReference type="GO" id="GO:0008725">
    <property type="term" value="F:DNA-3-methyladenine glycosylase activity"/>
    <property type="evidence" value="ECO:0007669"/>
    <property type="project" value="TreeGrafter"/>
</dbReference>
<evidence type="ECO:0000256" key="3">
    <source>
        <dbReference type="ARBA" id="ARBA00012000"/>
    </source>
</evidence>
<evidence type="ECO:0000259" key="6">
    <source>
        <dbReference type="SMART" id="SM00478"/>
    </source>
</evidence>
<evidence type="ECO:0000256" key="1">
    <source>
        <dbReference type="ARBA" id="ARBA00000086"/>
    </source>
</evidence>
<evidence type="ECO:0000313" key="7">
    <source>
        <dbReference type="EMBL" id="SDY09676.1"/>
    </source>
</evidence>
<evidence type="ECO:0000313" key="8">
    <source>
        <dbReference type="Proteomes" id="UP000198935"/>
    </source>
</evidence>
<dbReference type="Gene3D" id="1.10.340.30">
    <property type="entry name" value="Hypothetical protein, domain 2"/>
    <property type="match status" value="1"/>
</dbReference>
<dbReference type="OrthoDB" id="9785929at2"/>
<dbReference type="Pfam" id="PF00730">
    <property type="entry name" value="HhH-GPD"/>
    <property type="match status" value="1"/>
</dbReference>
<dbReference type="AlphaFoldDB" id="A0A1H3H2C1"/>
<dbReference type="GO" id="GO:0006307">
    <property type="term" value="P:DNA alkylation repair"/>
    <property type="evidence" value="ECO:0007669"/>
    <property type="project" value="TreeGrafter"/>
</dbReference>
<keyword evidence="5" id="KW-0234">DNA repair</keyword>
<dbReference type="SMART" id="SM00478">
    <property type="entry name" value="ENDO3c"/>
    <property type="match status" value="1"/>
</dbReference>